<reference evidence="3" key="1">
    <citation type="journal article" date="2004" name="Nat. Genet.">
        <title>Complete sequencing and characterization of 21,243 full-length human cDNAs.</title>
        <authorList>
            <person name="Ota T."/>
            <person name="Suzuki Y."/>
            <person name="Nishikawa T."/>
            <person name="Otsuki T."/>
            <person name="Sugiyama T."/>
            <person name="Irie R."/>
            <person name="Wakamatsu A."/>
            <person name="Hayashi K."/>
            <person name="Sato H."/>
            <person name="Nagai K."/>
            <person name="Kimura K."/>
            <person name="Makita H."/>
            <person name="Sekine M."/>
            <person name="Obayashi M."/>
            <person name="Nishi T."/>
            <person name="Shibahara T."/>
            <person name="Tanaka T."/>
            <person name="Ishii S."/>
            <person name="Yamamoto J."/>
            <person name="Saito K."/>
            <person name="Kawai Y."/>
            <person name="Isono Y."/>
            <person name="Nakamura Y."/>
            <person name="Nagahari K."/>
            <person name="Murakami K."/>
            <person name="Yasuda T."/>
            <person name="Iwayanagi T."/>
            <person name="Wagatsuma M."/>
            <person name="Shiratori A."/>
            <person name="Sudo H."/>
            <person name="Hosoiri T."/>
            <person name="Kaku Y."/>
            <person name="Kodaira H."/>
            <person name="Kondo H."/>
            <person name="Sugawara M."/>
            <person name="Takahashi M."/>
            <person name="Kanda K."/>
            <person name="Yokoi T."/>
            <person name="Furuya T."/>
            <person name="Kikkawa E."/>
            <person name="Omura Y."/>
            <person name="Abe K."/>
            <person name="Kamihara K."/>
            <person name="Katsuta N."/>
            <person name="Sato K."/>
            <person name="Tanikawa M."/>
            <person name="Yamazaki M."/>
            <person name="Ninomiya K."/>
            <person name="Ishibashi T."/>
            <person name="Yamashita H."/>
            <person name="Murakawa K."/>
            <person name="Fujimori K."/>
            <person name="Tanai H."/>
            <person name="Kimata M."/>
            <person name="Watanabe M."/>
            <person name="Hiraoka S."/>
            <person name="Chiba Y."/>
            <person name="Ishida S."/>
            <person name="Ono Y."/>
            <person name="Takiguchi S."/>
            <person name="Watanabe S."/>
            <person name="Yosida M."/>
            <person name="Hotuta T."/>
            <person name="Kusano J."/>
            <person name="Kanehori K."/>
            <person name="Takahashi-Fujii A."/>
            <person name="Hara H."/>
            <person name="Tanase T."/>
            <person name="Nomura Y."/>
            <person name="Togiya S."/>
            <person name="Komai F."/>
            <person name="Hara R."/>
            <person name="Takeuchi K."/>
            <person name="Arita M."/>
            <person name="Imose N."/>
            <person name="Musashino K."/>
            <person name="Yuuki H."/>
            <person name="Oshima A."/>
            <person name="Sasaki N."/>
            <person name="Aotsuka S."/>
            <person name="Yoshikawa Y."/>
            <person name="Matsunawa H."/>
            <person name="Ichihara T."/>
            <person name="Shiohata N."/>
            <person name="Sano S."/>
            <person name="Moriya S."/>
            <person name="Momiyama H."/>
            <person name="Satoh N."/>
            <person name="Takami S."/>
            <person name="Terashima Y."/>
            <person name="Suzuki O."/>
            <person name="Nakagawa S."/>
            <person name="Senoh A."/>
            <person name="Mizoguchi H."/>
            <person name="Goto Y."/>
            <person name="Shimizu F."/>
            <person name="Wakebe H."/>
            <person name="Hishigaki H."/>
            <person name="Watanabe T."/>
            <person name="Sugiyama A."/>
            <person name="Takemoto M."/>
            <person name="Kawakami B."/>
            <person name="Yamazaki M."/>
            <person name="Watanabe K."/>
            <person name="Kumagai A."/>
            <person name="Itakura S."/>
            <person name="Fukuzumi Y."/>
            <person name="Fujimori Y."/>
            <person name="Komiyama M."/>
            <person name="Tashiro H."/>
            <person name="Tanigami A."/>
            <person name="Fujiwara T."/>
            <person name="Ono T."/>
            <person name="Yamada K."/>
            <person name="Fujii Y."/>
            <person name="Ozaki K."/>
            <person name="Hirao M."/>
            <person name="Ohmori Y."/>
            <person name="Kawabata A."/>
            <person name="Hikiji T."/>
            <person name="Kobatake N."/>
            <person name="Inagaki H."/>
            <person name="Ikema Y."/>
            <person name="Okamoto S."/>
            <person name="Okitani R."/>
            <person name="Kawakami T."/>
            <person name="Noguchi S."/>
            <person name="Itoh T."/>
            <person name="Shigeta K."/>
            <person name="Senba T."/>
            <person name="Matsumura K."/>
            <person name="Nakajima Y."/>
            <person name="Mizuno T."/>
            <person name="Morinaga M."/>
            <person name="Sasaki M."/>
            <person name="Togashi T."/>
            <person name="Oyama M."/>
            <person name="Hata H."/>
            <person name="Watanabe M."/>
            <person name="Komatsu T."/>
            <person name="Mizushima-Sugano J."/>
            <person name="Satoh T."/>
            <person name="Shirai Y."/>
            <person name="Takahashi Y."/>
            <person name="Nakagawa K."/>
            <person name="Okumura K."/>
            <person name="Nagase T."/>
            <person name="Nomura N."/>
            <person name="Kikuchi H."/>
            <person name="Masuho Y."/>
            <person name="Yamashita R."/>
            <person name="Nakai K."/>
            <person name="Yada T."/>
            <person name="Nakamura Y."/>
            <person name="Ohara O."/>
            <person name="Isogai T."/>
            <person name="Sugano S."/>
        </authorList>
    </citation>
    <scope>NUCLEOTIDE SEQUENCE</scope>
    <source>
        <tissue evidence="3">Spleen</tissue>
    </source>
</reference>
<dbReference type="EMBL" id="AK000003">
    <property type="protein sequence ID" value="BAA92228.1"/>
    <property type="molecule type" value="mRNA"/>
</dbReference>
<dbReference type="Pfam" id="PF21539">
    <property type="entry name" value="Med15_C"/>
    <property type="match status" value="1"/>
</dbReference>
<feature type="region of interest" description="Disordered" evidence="1">
    <location>
        <begin position="48"/>
        <end position="73"/>
    </location>
</feature>
<accession>Q9NXY2</accession>
<gene>
    <name evidence="3" type="primary">FLJ00003</name>
</gene>
<name>Q9NXY2_HUMAN</name>
<dbReference type="PANTHER" id="PTHR31804:SF3">
    <property type="entry name" value="MEDIATOR OF RNA POLYMERASE II TRANSCRIPTION SUBUNIT 15"/>
    <property type="match status" value="1"/>
</dbReference>
<evidence type="ECO:0000259" key="2">
    <source>
        <dbReference type="Pfam" id="PF21539"/>
    </source>
</evidence>
<dbReference type="PeptideAtlas" id="Q9NXY2"/>
<dbReference type="AlphaFoldDB" id="Q9NXY2"/>
<protein>
    <submittedName>
        <fullName evidence="3">FLJ00003 protein</fullName>
    </submittedName>
</protein>
<proteinExistence type="evidence at transcript level"/>
<organism evidence="3">
    <name type="scientific">Homo sapiens</name>
    <name type="common">Human</name>
    <dbReference type="NCBI Taxonomy" id="9606"/>
    <lineage>
        <taxon>Eukaryota</taxon>
        <taxon>Metazoa</taxon>
        <taxon>Chordata</taxon>
        <taxon>Craniata</taxon>
        <taxon>Vertebrata</taxon>
        <taxon>Euteleostomi</taxon>
        <taxon>Mammalia</taxon>
        <taxon>Eutheria</taxon>
        <taxon>Euarchontoglires</taxon>
        <taxon>Primates</taxon>
        <taxon>Haplorrhini</taxon>
        <taxon>Catarrhini</taxon>
        <taxon>Hominidae</taxon>
        <taxon>Homo</taxon>
    </lineage>
</organism>
<dbReference type="InterPro" id="IPR048386">
    <property type="entry name" value="Med15_C"/>
</dbReference>
<feature type="domain" description="ARC105/Med15 mediator subunit C-terminal" evidence="2">
    <location>
        <begin position="154"/>
        <end position="229"/>
    </location>
</feature>
<sequence length="235" mass="25390">SASWVSVQRAGTGVGKQALTAAPGLCHPSQMAQRPEPTLCSRPARLSALSSHTPGSRQPGHASVPTARARTLSPPQHRCGFACLGPREVVGRTSGHPSMQSTPGFTFGNLRVRETSSRLCHKLHQNLPGCGVLFQSRAVRQGRPGLVQVTDRAFCVADDKDLPSVPPLELSVPADYPAQSPLWIDRQWQYDANPFLQSVHRCMTSRLLQLPDKHSVTALLNTWAQSVHQACLSAA</sequence>
<feature type="non-terminal residue" evidence="3">
    <location>
        <position position="1"/>
    </location>
</feature>
<evidence type="ECO:0000256" key="1">
    <source>
        <dbReference type="SAM" id="MobiDB-lite"/>
    </source>
</evidence>
<dbReference type="PANTHER" id="PTHR31804">
    <property type="entry name" value="MEDIATOR OF RNA POLYMERASE II TRANSCRIPTION SUBUNIT 15"/>
    <property type="match status" value="1"/>
</dbReference>
<dbReference type="ChiTaRS" id="MED15">
    <property type="organism name" value="human"/>
</dbReference>
<evidence type="ECO:0000313" key="3">
    <source>
        <dbReference type="EMBL" id="BAA92228.1"/>
    </source>
</evidence>